<keyword evidence="5" id="KW-0997">Cell inner membrane</keyword>
<dbReference type="GO" id="GO:0005886">
    <property type="term" value="C:plasma membrane"/>
    <property type="evidence" value="ECO:0007669"/>
    <property type="project" value="UniProtKB-SubCell"/>
</dbReference>
<evidence type="ECO:0000256" key="8">
    <source>
        <dbReference type="ARBA" id="ARBA00022741"/>
    </source>
</evidence>
<evidence type="ECO:0000259" key="18">
    <source>
        <dbReference type="PROSITE" id="PS50901"/>
    </source>
</evidence>
<dbReference type="InterPro" id="IPR036388">
    <property type="entry name" value="WH-like_DNA-bd_sf"/>
</dbReference>
<evidence type="ECO:0000256" key="4">
    <source>
        <dbReference type="ARBA" id="ARBA00022475"/>
    </source>
</evidence>
<feature type="transmembrane region" description="Helical" evidence="17">
    <location>
        <begin position="25"/>
        <end position="44"/>
    </location>
</feature>
<organism evidence="19">
    <name type="scientific">Salmonella enterica</name>
    <name type="common">Salmonella choleraesuis</name>
    <dbReference type="NCBI Taxonomy" id="28901"/>
    <lineage>
        <taxon>Bacteria</taxon>
        <taxon>Pseudomonadati</taxon>
        <taxon>Pseudomonadota</taxon>
        <taxon>Gammaproteobacteria</taxon>
        <taxon>Enterobacterales</taxon>
        <taxon>Enterobacteriaceae</taxon>
        <taxon>Salmonella</taxon>
    </lineage>
</organism>
<dbReference type="GO" id="GO:0051301">
    <property type="term" value="P:cell division"/>
    <property type="evidence" value="ECO:0007669"/>
    <property type="project" value="UniProtKB-KW"/>
</dbReference>
<dbReference type="FunFam" id="3.40.50.300:FF:000209">
    <property type="entry name" value="Cell division protein FtsK"/>
    <property type="match status" value="1"/>
</dbReference>
<feature type="region of interest" description="Disordered" evidence="16">
    <location>
        <begin position="357"/>
        <end position="482"/>
    </location>
</feature>
<dbReference type="InterPro" id="IPR025199">
    <property type="entry name" value="FtsK_4TM"/>
</dbReference>
<dbReference type="InterPro" id="IPR050206">
    <property type="entry name" value="FtsK/SpoIIIE/SftA"/>
</dbReference>
<dbReference type="PANTHER" id="PTHR22683:SF41">
    <property type="entry name" value="DNA TRANSLOCASE FTSK"/>
    <property type="match status" value="1"/>
</dbReference>
<dbReference type="InterPro" id="IPR002543">
    <property type="entry name" value="FtsK_dom"/>
</dbReference>
<dbReference type="FunFam" id="1.10.10.10:FF:000268">
    <property type="entry name" value="DNA translocase FtsK"/>
    <property type="match status" value="1"/>
</dbReference>
<evidence type="ECO:0000256" key="13">
    <source>
        <dbReference type="ARBA" id="ARBA00023136"/>
    </source>
</evidence>
<dbReference type="GO" id="GO:0003677">
    <property type="term" value="F:DNA binding"/>
    <property type="evidence" value="ECO:0007669"/>
    <property type="project" value="UniProtKB-KW"/>
</dbReference>
<evidence type="ECO:0000256" key="17">
    <source>
        <dbReference type="SAM" id="Phobius"/>
    </source>
</evidence>
<dbReference type="PROSITE" id="PS50901">
    <property type="entry name" value="FTSK"/>
    <property type="match status" value="1"/>
</dbReference>
<evidence type="ECO:0000256" key="14">
    <source>
        <dbReference type="ARBA" id="ARBA00023306"/>
    </source>
</evidence>
<dbReference type="SUPFAM" id="SSF52540">
    <property type="entry name" value="P-loop containing nucleoside triphosphate hydrolases"/>
    <property type="match status" value="1"/>
</dbReference>
<feature type="transmembrane region" description="Helical" evidence="17">
    <location>
        <begin position="137"/>
        <end position="158"/>
    </location>
</feature>
<dbReference type="Gene3D" id="3.30.980.40">
    <property type="match status" value="1"/>
</dbReference>
<evidence type="ECO:0000313" key="19">
    <source>
        <dbReference type="EMBL" id="EBN7901828.1"/>
    </source>
</evidence>
<evidence type="ECO:0000256" key="7">
    <source>
        <dbReference type="ARBA" id="ARBA00022692"/>
    </source>
</evidence>
<keyword evidence="12" id="KW-0238">DNA-binding</keyword>
<comment type="similarity">
    <text evidence="2">Belongs to the FtsK/SpoIIIE/SftA family.</text>
</comment>
<dbReference type="GO" id="GO:0071236">
    <property type="term" value="P:cellular response to antibiotic"/>
    <property type="evidence" value="ECO:0007669"/>
    <property type="project" value="UniProtKB-ARBA"/>
</dbReference>
<feature type="compositionally biased region" description="Low complexity" evidence="16">
    <location>
        <begin position="723"/>
        <end position="811"/>
    </location>
</feature>
<feature type="region of interest" description="Disordered" evidence="16">
    <location>
        <begin position="630"/>
        <end position="844"/>
    </location>
</feature>
<name>A0A5T8TR63_SALER</name>
<keyword evidence="4" id="KW-1003">Cell membrane</keyword>
<protein>
    <recommendedName>
        <fullName evidence="3">DNA translocase FtsK</fullName>
    </recommendedName>
</protein>
<keyword evidence="10 15" id="KW-0067">ATP-binding</keyword>
<dbReference type="InterPro" id="IPR036390">
    <property type="entry name" value="WH_DNA-bd_sf"/>
</dbReference>
<reference evidence="19" key="1">
    <citation type="submission" date="2018-08" db="EMBL/GenBank/DDBJ databases">
        <authorList>
            <consortium name="PulseNet: The National Subtyping Network for Foodborne Disease Surveillance"/>
            <person name="Tarr C.L."/>
            <person name="Trees E."/>
            <person name="Katz L.S."/>
            <person name="Carleton-Romer H.A."/>
            <person name="Stroika S."/>
            <person name="Kucerova Z."/>
            <person name="Roache K.F."/>
            <person name="Sabol A.L."/>
            <person name="Besser J."/>
            <person name="Gerner-Smidt P."/>
        </authorList>
    </citation>
    <scope>NUCLEOTIDE SEQUENCE</scope>
    <source>
        <strain evidence="19">PNUSAS045480</strain>
    </source>
</reference>
<feature type="binding site" evidence="15">
    <location>
        <begin position="986"/>
        <end position="993"/>
    </location>
    <ligand>
        <name>ATP</name>
        <dbReference type="ChEBI" id="CHEBI:30616"/>
    </ligand>
</feature>
<evidence type="ECO:0000256" key="3">
    <source>
        <dbReference type="ARBA" id="ARBA00020887"/>
    </source>
</evidence>
<dbReference type="InterPro" id="IPR041027">
    <property type="entry name" value="FtsK_alpha"/>
</dbReference>
<evidence type="ECO:0000256" key="6">
    <source>
        <dbReference type="ARBA" id="ARBA00022618"/>
    </source>
</evidence>
<feature type="region of interest" description="Disordered" evidence="16">
    <location>
        <begin position="1237"/>
        <end position="1256"/>
    </location>
</feature>
<dbReference type="Pfam" id="PF01580">
    <property type="entry name" value="FtsK_SpoIIIE"/>
    <property type="match status" value="1"/>
</dbReference>
<dbReference type="InterPro" id="IPR027417">
    <property type="entry name" value="P-loop_NTPase"/>
</dbReference>
<evidence type="ECO:0000256" key="5">
    <source>
        <dbReference type="ARBA" id="ARBA00022519"/>
    </source>
</evidence>
<feature type="domain" description="FtsK" evidence="18">
    <location>
        <begin position="969"/>
        <end position="1182"/>
    </location>
</feature>
<dbReference type="InterPro" id="IPR018541">
    <property type="entry name" value="Ftsk_gamma"/>
</dbReference>
<feature type="compositionally biased region" description="Low complexity" evidence="16">
    <location>
        <begin position="664"/>
        <end position="673"/>
    </location>
</feature>
<feature type="transmembrane region" description="Helical" evidence="17">
    <location>
        <begin position="110"/>
        <end position="131"/>
    </location>
</feature>
<dbReference type="Pfam" id="PF09397">
    <property type="entry name" value="FtsK_gamma"/>
    <property type="match status" value="1"/>
</dbReference>
<accession>A0A5T8TR63</accession>
<evidence type="ECO:0000256" key="2">
    <source>
        <dbReference type="ARBA" id="ARBA00006474"/>
    </source>
</evidence>
<evidence type="ECO:0000256" key="10">
    <source>
        <dbReference type="ARBA" id="ARBA00022840"/>
    </source>
</evidence>
<evidence type="ECO:0000256" key="15">
    <source>
        <dbReference type="PROSITE-ProRule" id="PRU00289"/>
    </source>
</evidence>
<dbReference type="SMART" id="SM00843">
    <property type="entry name" value="Ftsk_gamma"/>
    <property type="match status" value="1"/>
</dbReference>
<keyword evidence="6" id="KW-0132">Cell division</keyword>
<keyword evidence="11 17" id="KW-1133">Transmembrane helix</keyword>
<dbReference type="EMBL" id="AAGGTW010000001">
    <property type="protein sequence ID" value="EBN7901828.1"/>
    <property type="molecule type" value="Genomic_DNA"/>
</dbReference>
<keyword evidence="14" id="KW-0131">Cell cycle</keyword>
<dbReference type="Gene3D" id="1.10.10.10">
    <property type="entry name" value="Winged helix-like DNA-binding domain superfamily/Winged helix DNA-binding domain"/>
    <property type="match status" value="1"/>
</dbReference>
<proteinExistence type="inferred from homology"/>
<evidence type="ECO:0000256" key="16">
    <source>
        <dbReference type="SAM" id="MobiDB-lite"/>
    </source>
</evidence>
<dbReference type="SUPFAM" id="SSF46785">
    <property type="entry name" value="Winged helix' DNA-binding domain"/>
    <property type="match status" value="1"/>
</dbReference>
<comment type="caution">
    <text evidence="19">The sequence shown here is derived from an EMBL/GenBank/DDBJ whole genome shotgun (WGS) entry which is preliminary data.</text>
</comment>
<keyword evidence="7 17" id="KW-0812">Transmembrane</keyword>
<sequence length="1324" mass="145242">MSQEYTEDKDVTLTKLSSGRRLLEALLILIALFAVWLMAALLSFNPSDPSWSQTAWHEPIHNLGGAPGAWLADTLFFIFGVMAYTIPVIIVGGCWFAWRHQSTDDYIDYFAVSLRLIGVLALILTSCGLAAINADDIWYFASGGVIGSLLSTTLQPLLHSSGGTIMLLCIWAAGLTLFTGWSWVSIAEKLGGWLLNILTFASNRTRRDDTWVDDEEYDDEYDEETDGVQRESRRARILRGALARRKRLAEKFSNPRGRQTDAALFSGKRMDDDEDIQYSARGVAADPDDVLFSGNRATQPEYDEYDPLLNGHSVTEPVAAAAAATAVTQTWAASADPIMQTPPMPGAEPVVAQPTVEWQPVPGPQTGEPVIAPAPEGYQPHPQYAQPQEAQSAPWQQPVPVASAPQYAATPATAAEYDSLAPQETQPQWQPEPTHQPTPVYQPEPIAAEPSHMPPPAIEQPVTTEPEPDTEETRPARPPLYYFEEVEEKRAREREQLAAWYQPIPEPVKENVPVKPTVSVAPSIPPVEAVAAASLDAGIKSGALAAGAAAAAPAFSLATGGAPRPQVKEGIGPQLPRPNRVRVPTRRELASYGIKLPSQRIAEEKAREAERNQYETGAQLTDEEIDAMHQDELARQFAQSQQHRYGETYQHDTQQAEDDDTAAEAELARQFAASQQQRYSGEQPAGAQPFSLDDLDFSPMKVLVDEGPHEPLFTPGVMPESTPVQQPVAPQPQPQYQQSQQPVAPQPQYQQPQQPVAPQPQYQQPQQPVAPQPQYQQPQQPVAPQPQYQQPQQPVAPQPQYQQPQQPTAPQDSLIHPLLMRNGDSRPLQRPTTPLPSLDLLTPPPSEVEPVDTFALEQMARLVEARLADFRIKADVVNYSPGPVITRFELNLAPGVKAARISNLSRDLARSLSTVAVRVVEVIPGKPYVGLELPNKKRQTVYLREVLDNAKFRENPSPLTVVLGKDIAGDPVVADLAKMPHLLVAGTTGSGKSVGVNAMILSMLYKAQPEDVRFIMIDPKMLELSVYEGIPHLLTEVVTDMKDAANALRWSVNEMERRYKLMSALGVRNLAGYNEKIAEAARMGRPIPDPYWKPGDSMDVQHPVLEKLPYIVVLVDEFADLMMTVGKKVEELIARLAQKARAAGIHLVLATQRPSVDVITGLIKANIPTRIAFTVSSKIDSRTILDQGGAESLLGMGDMLYSGPNSTMPVRVHGAFVRDQEVHAVVQDWKARGRPQYVDGITSDSESEGGGGGFDGGEELDALFDQAVNFVTQKRKASISGVQRQFRIGYNRAARIIEQMEAQGIVSAQGHNGNREVLAPPPFE</sequence>
<dbReference type="Gene3D" id="3.40.50.300">
    <property type="entry name" value="P-loop containing nucleotide triphosphate hydrolases"/>
    <property type="match status" value="1"/>
</dbReference>
<dbReference type="Pfam" id="PF17854">
    <property type="entry name" value="FtsK_alpha"/>
    <property type="match status" value="1"/>
</dbReference>
<evidence type="ECO:0000256" key="11">
    <source>
        <dbReference type="ARBA" id="ARBA00022989"/>
    </source>
</evidence>
<dbReference type="GO" id="GO:0007059">
    <property type="term" value="P:chromosome segregation"/>
    <property type="evidence" value="ECO:0007669"/>
    <property type="project" value="UniProtKB-KW"/>
</dbReference>
<keyword evidence="8 15" id="KW-0547">Nucleotide-binding</keyword>
<keyword evidence="9" id="KW-0159">Chromosome partition</keyword>
<evidence type="ECO:0000256" key="1">
    <source>
        <dbReference type="ARBA" id="ARBA00004429"/>
    </source>
</evidence>
<evidence type="ECO:0000256" key="9">
    <source>
        <dbReference type="ARBA" id="ARBA00022829"/>
    </source>
</evidence>
<feature type="compositionally biased region" description="Polar residues" evidence="16">
    <location>
        <begin position="385"/>
        <end position="395"/>
    </location>
</feature>
<comment type="subcellular location">
    <subcellularLocation>
        <location evidence="1">Cell inner membrane</location>
        <topology evidence="1">Multi-pass membrane protein</topology>
    </subcellularLocation>
</comment>
<feature type="transmembrane region" description="Helical" evidence="17">
    <location>
        <begin position="75"/>
        <end position="98"/>
    </location>
</feature>
<feature type="compositionally biased region" description="Low complexity" evidence="16">
    <location>
        <begin position="402"/>
        <end position="415"/>
    </location>
</feature>
<dbReference type="FunFam" id="3.30.980.40:FF:000001">
    <property type="entry name" value="DNA translocase FtsK"/>
    <property type="match status" value="1"/>
</dbReference>
<dbReference type="GO" id="GO:0005524">
    <property type="term" value="F:ATP binding"/>
    <property type="evidence" value="ECO:0007669"/>
    <property type="project" value="UniProtKB-UniRule"/>
</dbReference>
<feature type="compositionally biased region" description="Basic and acidic residues" evidence="16">
    <location>
        <begin position="602"/>
        <end position="613"/>
    </location>
</feature>
<keyword evidence="13 17" id="KW-0472">Membrane</keyword>
<gene>
    <name evidence="19" type="primary">ftsK</name>
    <name evidence="19" type="ORF">D0V52_04070</name>
</gene>
<feature type="compositionally biased region" description="Low complexity" evidence="16">
    <location>
        <begin position="422"/>
        <end position="433"/>
    </location>
</feature>
<dbReference type="PANTHER" id="PTHR22683">
    <property type="entry name" value="SPORULATION PROTEIN RELATED"/>
    <property type="match status" value="1"/>
</dbReference>
<feature type="compositionally biased region" description="Low complexity" evidence="16">
    <location>
        <begin position="831"/>
        <end position="841"/>
    </location>
</feature>
<evidence type="ECO:0000256" key="12">
    <source>
        <dbReference type="ARBA" id="ARBA00023125"/>
    </source>
</evidence>
<dbReference type="NCBIfam" id="NF007615">
    <property type="entry name" value="PRK10263.1"/>
    <property type="match status" value="1"/>
</dbReference>
<dbReference type="Pfam" id="PF13491">
    <property type="entry name" value="FtsK_4TM"/>
    <property type="match status" value="1"/>
</dbReference>
<feature type="transmembrane region" description="Helical" evidence="17">
    <location>
        <begin position="165"/>
        <end position="184"/>
    </location>
</feature>
<dbReference type="CDD" id="cd01127">
    <property type="entry name" value="TrwB_TraG_TraD_VirD4"/>
    <property type="match status" value="1"/>
</dbReference>
<feature type="region of interest" description="Disordered" evidence="16">
    <location>
        <begin position="558"/>
        <end position="588"/>
    </location>
</feature>
<feature type="region of interest" description="Disordered" evidence="16">
    <location>
        <begin position="602"/>
        <end position="621"/>
    </location>
</feature>